<evidence type="ECO:0000256" key="3">
    <source>
        <dbReference type="ARBA" id="ARBA00022729"/>
    </source>
</evidence>
<evidence type="ECO:0000313" key="14">
    <source>
        <dbReference type="Proteomes" id="UP000298138"/>
    </source>
</evidence>
<evidence type="ECO:0000256" key="1">
    <source>
        <dbReference type="ARBA" id="ARBA00004115"/>
    </source>
</evidence>
<keyword evidence="6" id="KW-0472">Membrane</keyword>
<feature type="compositionally biased region" description="Basic and acidic residues" evidence="11">
    <location>
        <begin position="101"/>
        <end position="111"/>
    </location>
</feature>
<keyword evidence="3" id="KW-0732">Signal</keyword>
<comment type="subunit">
    <text evidence="9">Interacts with EMP65.</text>
</comment>
<dbReference type="InterPro" id="IPR012919">
    <property type="entry name" value="SUN_dom"/>
</dbReference>
<dbReference type="InParanoid" id="A0A4S2N1K6"/>
<feature type="region of interest" description="Disordered" evidence="11">
    <location>
        <begin position="100"/>
        <end position="119"/>
    </location>
</feature>
<dbReference type="PROSITE" id="PS51469">
    <property type="entry name" value="SUN"/>
    <property type="match status" value="1"/>
</dbReference>
<evidence type="ECO:0000256" key="10">
    <source>
        <dbReference type="ARBA" id="ARBA00075366"/>
    </source>
</evidence>
<feature type="region of interest" description="Disordered" evidence="11">
    <location>
        <begin position="357"/>
        <end position="401"/>
    </location>
</feature>
<evidence type="ECO:0000256" key="4">
    <source>
        <dbReference type="ARBA" id="ARBA00022824"/>
    </source>
</evidence>
<dbReference type="Pfam" id="PF07738">
    <property type="entry name" value="Sad1_UNC"/>
    <property type="match status" value="1"/>
</dbReference>
<dbReference type="AlphaFoldDB" id="A0A4S2N1K6"/>
<reference evidence="13 14" key="1">
    <citation type="submission" date="2019-04" db="EMBL/GenBank/DDBJ databases">
        <title>Comparative genomics and transcriptomics to analyze fruiting body development in filamentous ascomycetes.</title>
        <authorList>
            <consortium name="DOE Joint Genome Institute"/>
            <person name="Lutkenhaus R."/>
            <person name="Traeger S."/>
            <person name="Breuer J."/>
            <person name="Kuo A."/>
            <person name="Lipzen A."/>
            <person name="Pangilinan J."/>
            <person name="Dilworth D."/>
            <person name="Sandor L."/>
            <person name="Poggeler S."/>
            <person name="Barry K."/>
            <person name="Grigoriev I.V."/>
            <person name="Nowrousian M."/>
        </authorList>
    </citation>
    <scope>NUCLEOTIDE SEQUENCE [LARGE SCALE GENOMIC DNA]</scope>
    <source>
        <strain evidence="13 14">CBS 389.68</strain>
    </source>
</reference>
<proteinExistence type="inferred from homology"/>
<evidence type="ECO:0000259" key="12">
    <source>
        <dbReference type="PROSITE" id="PS51469"/>
    </source>
</evidence>
<feature type="region of interest" description="Disordered" evidence="11">
    <location>
        <begin position="825"/>
        <end position="860"/>
    </location>
</feature>
<dbReference type="GO" id="GO:0005789">
    <property type="term" value="C:endoplasmic reticulum membrane"/>
    <property type="evidence" value="ECO:0007669"/>
    <property type="project" value="UniProtKB-SubCell"/>
</dbReference>
<feature type="compositionally biased region" description="Low complexity" evidence="11">
    <location>
        <begin position="759"/>
        <end position="771"/>
    </location>
</feature>
<evidence type="ECO:0000256" key="8">
    <source>
        <dbReference type="ARBA" id="ARBA00061226"/>
    </source>
</evidence>
<evidence type="ECO:0000256" key="6">
    <source>
        <dbReference type="ARBA" id="ARBA00023136"/>
    </source>
</evidence>
<evidence type="ECO:0000256" key="11">
    <source>
        <dbReference type="SAM" id="MobiDB-lite"/>
    </source>
</evidence>
<evidence type="ECO:0000256" key="9">
    <source>
        <dbReference type="ARBA" id="ARBA00064635"/>
    </source>
</evidence>
<evidence type="ECO:0000313" key="13">
    <source>
        <dbReference type="EMBL" id="TGZ82883.1"/>
    </source>
</evidence>
<dbReference type="STRING" id="341454.A0A4S2N1K6"/>
<dbReference type="Proteomes" id="UP000298138">
    <property type="component" value="Unassembled WGS sequence"/>
</dbReference>
<feature type="region of interest" description="Disordered" evidence="11">
    <location>
        <begin position="449"/>
        <end position="538"/>
    </location>
</feature>
<dbReference type="PANTHER" id="PTHR12953:SF0">
    <property type="entry name" value="SUN DOMAIN-CONTAINING OSSIFICATION FACTOR"/>
    <property type="match status" value="1"/>
</dbReference>
<keyword evidence="5" id="KW-1133">Transmembrane helix</keyword>
<dbReference type="PANTHER" id="PTHR12953">
    <property type="entry name" value="MEMBRANE PROTEIN CH1 RELATED"/>
    <property type="match status" value="1"/>
</dbReference>
<name>A0A4S2N1K6_9PEZI</name>
<feature type="compositionally biased region" description="Basic and acidic residues" evidence="11">
    <location>
        <begin position="851"/>
        <end position="860"/>
    </location>
</feature>
<gene>
    <name evidence="13" type="ORF">EX30DRAFT_369935</name>
</gene>
<dbReference type="EMBL" id="ML220114">
    <property type="protein sequence ID" value="TGZ82883.1"/>
    <property type="molecule type" value="Genomic_DNA"/>
</dbReference>
<keyword evidence="7" id="KW-0325">Glycoprotein</keyword>
<sequence>MSSNTTIIVEPDSIPSPSVSDSPTHLLLPSTSGISPTTTLSAVESPSFSPAPPAPNPPPPPPPPPPEADPEDSPLDTAKFLSFEEWKLQNLAKMEQSIDSFESRGAREPRKVPGAGSAALDSVGEDFEIDVGGGDSTGVGENVVQVSASGGGEKGGADGGAGGAIPRSQDAGKTCKERFNYASFDCAATVHKTNKEARSTNSILVESKETYMLNKCSAKEKFFIVELCEDILVDTVVLANFEFFSSVFKELRVSVSDRYPVKANGWRVLGTFIAKNTRDVQAFLIENPLIWARYMKVEILSHYGHEYYCPVSLFRVHGTTMMEEFRHQEEAARGEAVEDVREEIMPEAVADPIKSAENATKASDMEKQATTTTTTKEAVESEKDSNTAVPSESQISTTATRTKHVSVILTYTDRCLNEQLVLATIKPTCSLVNPEEPEATVPALTTTEISATSRQDQSKSSPSVNSHSQPPASASTSMSQSSTSIASQHVPAPSSSSTPTPKPVNPDLKTPDPHPPQPTNNPPSHSVPPNPNPGTQESFFKSVHKRLTHLEGNATLSLQYIESQSRILRDAFAKMERKQIAKVEHMLERLNETAFADLKNYREKYDQLWQSTVIALESHRTTTNSELHALSDRLSLIADEVIFQKRLYQLNTILLLITIGVVIFSRNERLGGPLSQHLRVRSGINFGGRAKPAPPAVIGLESPPNSPTPSSNTGVAGTTTTVATAVGRSLRRNSTDSESLPVSPVESTDGAAASTTNLNPDTANNSINNINPPTPLSRAITPESYLTETRSSPPTPSGARRINHKDWISVGPHLKVEGQGRRWMRLPSPLGSSVDLRGKKGVEVEGEPGEEVYHDQDHEE</sequence>
<evidence type="ECO:0000256" key="2">
    <source>
        <dbReference type="ARBA" id="ARBA00022692"/>
    </source>
</evidence>
<dbReference type="OrthoDB" id="266334at2759"/>
<dbReference type="GO" id="GO:0034975">
    <property type="term" value="P:protein folding in endoplasmic reticulum"/>
    <property type="evidence" value="ECO:0007669"/>
    <property type="project" value="TreeGrafter"/>
</dbReference>
<comment type="similarity">
    <text evidence="8">Belongs to the SLP1 family.</text>
</comment>
<feature type="compositionally biased region" description="Low complexity" evidence="11">
    <location>
        <begin position="7"/>
        <end position="23"/>
    </location>
</feature>
<feature type="region of interest" description="Disordered" evidence="11">
    <location>
        <begin position="785"/>
        <end position="804"/>
    </location>
</feature>
<keyword evidence="2" id="KW-0812">Transmembrane</keyword>
<feature type="region of interest" description="Disordered" evidence="11">
    <location>
        <begin position="1"/>
        <end position="76"/>
    </location>
</feature>
<dbReference type="FunFam" id="2.60.120.260:FF:000099">
    <property type="entry name" value="Uncharacterized protein, isoform C"/>
    <property type="match status" value="1"/>
</dbReference>
<dbReference type="FunCoup" id="A0A4S2N1K6">
    <property type="interactions" value="39"/>
</dbReference>
<evidence type="ECO:0000256" key="7">
    <source>
        <dbReference type="ARBA" id="ARBA00023180"/>
    </source>
</evidence>
<comment type="subcellular location">
    <subcellularLocation>
        <location evidence="1">Endoplasmic reticulum membrane</location>
        <topology evidence="1">Single-pass type I membrane protein</topology>
    </subcellularLocation>
</comment>
<feature type="compositionally biased region" description="Pro residues" evidence="11">
    <location>
        <begin position="49"/>
        <end position="67"/>
    </location>
</feature>
<dbReference type="InterPro" id="IPR045120">
    <property type="entry name" value="Suco/Slp1-like"/>
</dbReference>
<feature type="compositionally biased region" description="Low complexity" evidence="11">
    <location>
        <begin position="468"/>
        <end position="499"/>
    </location>
</feature>
<accession>A0A4S2N1K6</accession>
<feature type="region of interest" description="Disordered" evidence="11">
    <location>
        <begin position="692"/>
        <end position="777"/>
    </location>
</feature>
<keyword evidence="4" id="KW-0256">Endoplasmic reticulum</keyword>
<feature type="domain" description="SUN" evidence="12">
    <location>
        <begin position="147"/>
        <end position="321"/>
    </location>
</feature>
<feature type="compositionally biased region" description="Polar residues" evidence="11">
    <location>
        <begin position="29"/>
        <end position="42"/>
    </location>
</feature>
<feature type="compositionally biased region" description="Low complexity" evidence="11">
    <location>
        <begin position="708"/>
        <end position="727"/>
    </location>
</feature>
<feature type="compositionally biased region" description="Polar residues" evidence="11">
    <location>
        <begin position="386"/>
        <end position="400"/>
    </location>
</feature>
<keyword evidence="14" id="KW-1185">Reference proteome</keyword>
<feature type="compositionally biased region" description="Polar residues" evidence="11">
    <location>
        <begin position="449"/>
        <end position="467"/>
    </location>
</feature>
<protein>
    <recommendedName>
        <fullName evidence="10">SUN-like protein 1</fullName>
    </recommendedName>
</protein>
<feature type="compositionally biased region" description="Pro residues" evidence="11">
    <location>
        <begin position="513"/>
        <end position="532"/>
    </location>
</feature>
<evidence type="ECO:0000256" key="5">
    <source>
        <dbReference type="ARBA" id="ARBA00022989"/>
    </source>
</evidence>
<organism evidence="13 14">
    <name type="scientific">Ascodesmis nigricans</name>
    <dbReference type="NCBI Taxonomy" id="341454"/>
    <lineage>
        <taxon>Eukaryota</taxon>
        <taxon>Fungi</taxon>
        <taxon>Dikarya</taxon>
        <taxon>Ascomycota</taxon>
        <taxon>Pezizomycotina</taxon>
        <taxon>Pezizomycetes</taxon>
        <taxon>Pezizales</taxon>
        <taxon>Ascodesmidaceae</taxon>
        <taxon>Ascodesmis</taxon>
    </lineage>
</organism>